<dbReference type="Proteomes" id="UP000054498">
    <property type="component" value="Unassembled WGS sequence"/>
</dbReference>
<dbReference type="InterPro" id="IPR015943">
    <property type="entry name" value="WD40/YVTN_repeat-like_dom_sf"/>
</dbReference>
<reference evidence="2 3" key="1">
    <citation type="journal article" date="2013" name="BMC Genomics">
        <title>Reconstruction of the lipid metabolism for the microalga Monoraphidium neglectum from its genome sequence reveals characteristics suitable for biofuel production.</title>
        <authorList>
            <person name="Bogen C."/>
            <person name="Al-Dilaimi A."/>
            <person name="Albersmeier A."/>
            <person name="Wichmann J."/>
            <person name="Grundmann M."/>
            <person name="Rupp O."/>
            <person name="Lauersen K.J."/>
            <person name="Blifernez-Klassen O."/>
            <person name="Kalinowski J."/>
            <person name="Goesmann A."/>
            <person name="Mussgnug J.H."/>
            <person name="Kruse O."/>
        </authorList>
    </citation>
    <scope>NUCLEOTIDE SEQUENCE [LARGE SCALE GENOMIC DNA]</scope>
    <source>
        <strain evidence="2 3">SAG 48.87</strain>
    </source>
</reference>
<protein>
    <recommendedName>
        <fullName evidence="4">Methanethiol oxidase</fullName>
    </recommendedName>
</protein>
<dbReference type="EMBL" id="KK100801">
    <property type="protein sequence ID" value="KIZ03696.1"/>
    <property type="molecule type" value="Genomic_DNA"/>
</dbReference>
<name>A0A0D2NEW6_9CHLO</name>
<sequence length="505" mass="53373">MVATRRPALLACAAAACLILVVVAPGAAADTQQFQIFPALRNAFFSSYVAARSSPAPKAQAGSTAAASAGGEKGCVKVETRDLTKAEGQSTFLKFFGNEPHHVGVSGDVLAAGGLFSFKSGEIFTGGAKKAAATPDIYLFNISKANAASPKYIDSVFGKKGAVTDSFLPFGTENGQPKFLASFMGDRKGLSPGKLAEVAYVNERDKWEVVAEHEGGVDGAADPSFTPHGFDRNGPNGSLIVTADYVTADTVFAPSKAFKWGTTVRVWNLTTKQVIARWDLATLPGIKETPQGLMSVRWTGGCGSDLGCKVLRTTGGCGSYLGWKNDTFWFSSGTGHLYLIDASKRAADGIESAIKEVYTLAPEPVYGSCVFSGRFANNTRLLVTSLALNEVRLVDTTDPTSIKTIQIYELPKGASGTPQPHVVVIDANATLAAVTTYYVEQPTGKGLWTKQASKELLLFSIAADKNSFAPIKTVNFNDAFEKATCGISAARGRFARPHGAVFVSK</sequence>
<accession>A0A0D2NEW6</accession>
<feature type="signal peptide" evidence="1">
    <location>
        <begin position="1"/>
        <end position="29"/>
    </location>
</feature>
<evidence type="ECO:0000313" key="2">
    <source>
        <dbReference type="EMBL" id="KIZ03696.1"/>
    </source>
</evidence>
<dbReference type="InterPro" id="IPR011044">
    <property type="entry name" value="Quino_amine_DH_bsu"/>
</dbReference>
<dbReference type="SUPFAM" id="SSF50969">
    <property type="entry name" value="YVTN repeat-like/Quinoprotein amine dehydrogenase"/>
    <property type="match status" value="1"/>
</dbReference>
<dbReference type="Gene3D" id="2.130.10.10">
    <property type="entry name" value="YVTN repeat-like/Quinoprotein amine dehydrogenase"/>
    <property type="match status" value="1"/>
</dbReference>
<dbReference type="GeneID" id="25737137"/>
<dbReference type="PROSITE" id="PS51257">
    <property type="entry name" value="PROKAR_LIPOPROTEIN"/>
    <property type="match status" value="1"/>
</dbReference>
<evidence type="ECO:0000256" key="1">
    <source>
        <dbReference type="SAM" id="SignalP"/>
    </source>
</evidence>
<organism evidence="2 3">
    <name type="scientific">Monoraphidium neglectum</name>
    <dbReference type="NCBI Taxonomy" id="145388"/>
    <lineage>
        <taxon>Eukaryota</taxon>
        <taxon>Viridiplantae</taxon>
        <taxon>Chlorophyta</taxon>
        <taxon>core chlorophytes</taxon>
        <taxon>Chlorophyceae</taxon>
        <taxon>CS clade</taxon>
        <taxon>Sphaeropleales</taxon>
        <taxon>Selenastraceae</taxon>
        <taxon>Monoraphidium</taxon>
    </lineage>
</organism>
<keyword evidence="1" id="KW-0732">Signal</keyword>
<keyword evidence="3" id="KW-1185">Reference proteome</keyword>
<feature type="chain" id="PRO_5002248544" description="Methanethiol oxidase" evidence="1">
    <location>
        <begin position="30"/>
        <end position="505"/>
    </location>
</feature>
<evidence type="ECO:0008006" key="4">
    <source>
        <dbReference type="Google" id="ProtNLM"/>
    </source>
</evidence>
<dbReference type="AlphaFoldDB" id="A0A0D2NEW6"/>
<dbReference type="RefSeq" id="XP_013902715.1">
    <property type="nucleotide sequence ID" value="XM_014047261.1"/>
</dbReference>
<gene>
    <name evidence="2" type="ORF">MNEG_4259</name>
</gene>
<dbReference type="KEGG" id="mng:MNEG_4259"/>
<proteinExistence type="predicted"/>
<dbReference type="OrthoDB" id="540667at2759"/>
<evidence type="ECO:0000313" key="3">
    <source>
        <dbReference type="Proteomes" id="UP000054498"/>
    </source>
</evidence>